<keyword evidence="1 3" id="KW-0732">Signal</keyword>
<feature type="domain" description="BON" evidence="4">
    <location>
        <begin position="51"/>
        <end position="118"/>
    </location>
</feature>
<evidence type="ECO:0000256" key="3">
    <source>
        <dbReference type="SAM" id="SignalP"/>
    </source>
</evidence>
<feature type="domain" description="BON" evidence="4">
    <location>
        <begin position="127"/>
        <end position="194"/>
    </location>
</feature>
<dbReference type="InterPro" id="IPR014004">
    <property type="entry name" value="Transpt-assoc_nodulatn_dom_bac"/>
</dbReference>
<dbReference type="Gene3D" id="3.40.1520.20">
    <property type="match status" value="1"/>
</dbReference>
<evidence type="ECO:0000259" key="4">
    <source>
        <dbReference type="PROSITE" id="PS50914"/>
    </source>
</evidence>
<proteinExistence type="predicted"/>
<feature type="signal peptide" evidence="3">
    <location>
        <begin position="1"/>
        <end position="26"/>
    </location>
</feature>
<protein>
    <submittedName>
        <fullName evidence="5">BON domain-containing protein</fullName>
    </submittedName>
</protein>
<feature type="chain" id="PRO_5018132038" evidence="3">
    <location>
        <begin position="27"/>
        <end position="222"/>
    </location>
</feature>
<dbReference type="InterPro" id="IPR051686">
    <property type="entry name" value="Lipoprotein_DolP"/>
</dbReference>
<dbReference type="PROSITE" id="PS51257">
    <property type="entry name" value="PROKAR_LIPOPROTEIN"/>
    <property type="match status" value="1"/>
</dbReference>
<reference evidence="5 6" key="1">
    <citation type="submission" date="2018-10" db="EMBL/GenBank/DDBJ databases">
        <title>Comamonadaceae CDC group NO-1 genome sequencing and assembly.</title>
        <authorList>
            <person name="Bernier A.-M."/>
            <person name="Bernard K."/>
        </authorList>
    </citation>
    <scope>NUCLEOTIDE SEQUENCE [LARGE SCALE GENOMIC DNA]</scope>
    <source>
        <strain evidence="5 6">NML970147</strain>
    </source>
</reference>
<evidence type="ECO:0000256" key="1">
    <source>
        <dbReference type="ARBA" id="ARBA00022729"/>
    </source>
</evidence>
<organism evidence="5 6">
    <name type="scientific">Allofranklinella schreckenbergeri</name>
    <dbReference type="NCBI Taxonomy" id="1076744"/>
    <lineage>
        <taxon>Bacteria</taxon>
        <taxon>Pseudomonadati</taxon>
        <taxon>Pseudomonadota</taxon>
        <taxon>Betaproteobacteria</taxon>
        <taxon>Burkholderiales</taxon>
        <taxon>Comamonadaceae</taxon>
        <taxon>Allofranklinella</taxon>
    </lineage>
</organism>
<dbReference type="InterPro" id="IPR007055">
    <property type="entry name" value="BON_dom"/>
</dbReference>
<evidence type="ECO:0000313" key="6">
    <source>
        <dbReference type="Proteomes" id="UP000267521"/>
    </source>
</evidence>
<gene>
    <name evidence="5" type="ORF">EBQ26_11580</name>
</gene>
<accession>A0A3M6PXZ0</accession>
<dbReference type="PANTHER" id="PTHR34606:SF4">
    <property type="entry name" value="OUTER MEMBRANE LIPOPROTEIN DOLP"/>
    <property type="match status" value="1"/>
</dbReference>
<dbReference type="EMBL" id="RDQM01000019">
    <property type="protein sequence ID" value="RMW95060.1"/>
    <property type="molecule type" value="Genomic_DNA"/>
</dbReference>
<evidence type="ECO:0000313" key="5">
    <source>
        <dbReference type="EMBL" id="RMW95060.1"/>
    </source>
</evidence>
<dbReference type="PANTHER" id="PTHR34606">
    <property type="entry name" value="BON DOMAIN-CONTAINING PROTEIN"/>
    <property type="match status" value="1"/>
</dbReference>
<sequence>MHTFSRNTIGTLCLALAASLGLSACAPLVIGGAVVAASVAVDRRTAGTQLEDEAIALKTLSALNGQLGPEAHVNADSYNRQVLLTGEVASEAARQHATQLARGVENVRAVFNELQVMPPSSLSERSNDTWITSKVRSQILADGRLPAKSIKVTTERSVVYLQGLVTPPEAQASVEIARNVSGVVKVVSMFEFISEAELQKSQAENAAHHAAPGNNPWTGPNH</sequence>
<dbReference type="AlphaFoldDB" id="A0A3M6PXZ0"/>
<evidence type="ECO:0000256" key="2">
    <source>
        <dbReference type="SAM" id="MobiDB-lite"/>
    </source>
</evidence>
<name>A0A3M6PXZ0_9BURK</name>
<dbReference type="Proteomes" id="UP000267521">
    <property type="component" value="Unassembled WGS sequence"/>
</dbReference>
<dbReference type="SMART" id="SM00749">
    <property type="entry name" value="BON"/>
    <property type="match status" value="2"/>
</dbReference>
<dbReference type="RefSeq" id="WP_122239326.1">
    <property type="nucleotide sequence ID" value="NZ_RDQM01000019.1"/>
</dbReference>
<feature type="region of interest" description="Disordered" evidence="2">
    <location>
        <begin position="203"/>
        <end position="222"/>
    </location>
</feature>
<dbReference type="Pfam" id="PF04972">
    <property type="entry name" value="BON"/>
    <property type="match status" value="2"/>
</dbReference>
<comment type="caution">
    <text evidence="5">The sequence shown here is derived from an EMBL/GenBank/DDBJ whole genome shotgun (WGS) entry which is preliminary data.</text>
</comment>
<dbReference type="PROSITE" id="PS50914">
    <property type="entry name" value="BON"/>
    <property type="match status" value="2"/>
</dbReference>